<comment type="catalytic activity">
    <reaction evidence="1">
        <text>2 a mycocerosyl-[mycocerosic acid synthase] + a phthiocerol = a dimycocerosyl phthiocerol + 2 holo-[mycocerosic acid synthase].</text>
        <dbReference type="EC" id="2.3.1.282"/>
    </reaction>
</comment>
<evidence type="ECO:0000313" key="14">
    <source>
        <dbReference type="EMBL" id="ONM48910.1"/>
    </source>
</evidence>
<dbReference type="SUPFAM" id="SSF52777">
    <property type="entry name" value="CoA-dependent acyltransferases"/>
    <property type="match status" value="2"/>
</dbReference>
<evidence type="ECO:0000256" key="2">
    <source>
        <dbReference type="ARBA" id="ARBA00000625"/>
    </source>
</evidence>
<dbReference type="InterPro" id="IPR031641">
    <property type="entry name" value="PapA_C"/>
</dbReference>
<dbReference type="Proteomes" id="UP000188836">
    <property type="component" value="Unassembled WGS sequence"/>
</dbReference>
<evidence type="ECO:0000256" key="6">
    <source>
        <dbReference type="ARBA" id="ARBA00013449"/>
    </source>
</evidence>
<keyword evidence="15" id="KW-1185">Reference proteome</keyword>
<dbReference type="EMBL" id="MUMY01000007">
    <property type="protein sequence ID" value="ONM48910.1"/>
    <property type="molecule type" value="Genomic_DNA"/>
</dbReference>
<reference evidence="14 15" key="1">
    <citation type="journal article" date="2016" name="Antonie Van Leeuwenhoek">
        <title>Nocardia donostiensis sp. nov., isolated from human respiratory specimens.</title>
        <authorList>
            <person name="Ercibengoa M."/>
            <person name="Bell M."/>
            <person name="Marimon J.M."/>
            <person name="Humrighouse B."/>
            <person name="Klenk H.P."/>
            <person name="Potter G."/>
            <person name="Perez-Trallero E."/>
        </authorList>
    </citation>
    <scope>NUCLEOTIDE SEQUENCE [LARGE SCALE GENOMIC DNA]</scope>
    <source>
        <strain evidence="14 15">X1655</strain>
    </source>
</reference>
<evidence type="ECO:0000256" key="4">
    <source>
        <dbReference type="ARBA" id="ARBA00006558"/>
    </source>
</evidence>
<organism evidence="14 15">
    <name type="scientific">Nocardia donostiensis</name>
    <dbReference type="NCBI Taxonomy" id="1538463"/>
    <lineage>
        <taxon>Bacteria</taxon>
        <taxon>Bacillati</taxon>
        <taxon>Actinomycetota</taxon>
        <taxon>Actinomycetes</taxon>
        <taxon>Mycobacteriales</taxon>
        <taxon>Nocardiaceae</taxon>
        <taxon>Nocardia</taxon>
    </lineage>
</organism>
<dbReference type="Gene3D" id="3.30.559.10">
    <property type="entry name" value="Chloramphenicol acetyltransferase-like domain"/>
    <property type="match status" value="1"/>
</dbReference>
<sequence length="421" mass="44058">MTAATIVRPLAPSEQIFAFGEVFVGYSARVAGRLDTAALISAFETVVRSRPLLAAALEPGAGFGHTLVTSEPAAAAAPTVTVTDGDPEQLLTGAELDQRRAVCALCVVRRGDTAAVTLLTHHSIADAIHSLAVFEELWSCYCGIVAGETPRLTAHPYPAPVEELLAARNVTKFPAPFPSSPQPLPPAPPSSADEPYPTLVTSRCLLTEAQTVALTELGRSAGVTIHGLVSAALLLTESAARQRPLTELMCSYSVDLRPRVSPPIGATEGTNVLGFTGYLPAADTEPTLVGLARGVCAALRDGLASGFIQQTPLQLPDMAGAPPPNSNGTVMTTNWGRIAPLPTPEDLRVTDFRSTMIAKPDRTGRRPQQPGGGTTIVSTYGGRLSIEIHHPPEFTPVQLPRIARLTELLGGSSAVRAAGAR</sequence>
<evidence type="ECO:0000256" key="1">
    <source>
        <dbReference type="ARBA" id="ARBA00000026"/>
    </source>
</evidence>
<evidence type="ECO:0000256" key="10">
    <source>
        <dbReference type="ARBA" id="ARBA00030465"/>
    </source>
</evidence>
<comment type="catalytic activity">
    <reaction evidence="3">
        <text>2 a mycocerosyl-[mycocerosic acid synthase] + a phthiodiolone = a dimycocerosyl phthiodiolone + 2 holo-[mycocerosic acid synthase].</text>
        <dbReference type="EC" id="2.3.1.282"/>
    </reaction>
</comment>
<keyword evidence="7" id="KW-0443">Lipid metabolism</keyword>
<evidence type="ECO:0000256" key="11">
    <source>
        <dbReference type="ARBA" id="ARBA00032317"/>
    </source>
</evidence>
<dbReference type="OrthoDB" id="3318646at2"/>
<evidence type="ECO:0000256" key="12">
    <source>
        <dbReference type="ARBA" id="ARBA00033407"/>
    </source>
</evidence>
<keyword evidence="9" id="KW-0012">Acyltransferase</keyword>
<name>A0A1V2THB3_9NOCA</name>
<dbReference type="RefSeq" id="WP_077116390.1">
    <property type="nucleotide sequence ID" value="NZ_LOKT01000005.1"/>
</dbReference>
<dbReference type="STRING" id="1538463.B0T36_09385"/>
<gene>
    <name evidence="14" type="ORF">B0T46_10655</name>
</gene>
<dbReference type="Gene3D" id="3.30.559.30">
    <property type="entry name" value="Nonribosomal peptide synthetase, condensation domain"/>
    <property type="match status" value="1"/>
</dbReference>
<dbReference type="EC" id="2.3.1.282" evidence="5"/>
<evidence type="ECO:0000313" key="15">
    <source>
        <dbReference type="Proteomes" id="UP000188836"/>
    </source>
</evidence>
<keyword evidence="8" id="KW-0808">Transferase</keyword>
<evidence type="ECO:0000256" key="3">
    <source>
        <dbReference type="ARBA" id="ARBA00001907"/>
    </source>
</evidence>
<evidence type="ECO:0000256" key="5">
    <source>
        <dbReference type="ARBA" id="ARBA00012866"/>
    </source>
</evidence>
<comment type="caution">
    <text evidence="14">The sequence shown here is derived from an EMBL/GenBank/DDBJ whole genome shotgun (WGS) entry which is preliminary data.</text>
</comment>
<proteinExistence type="inferred from homology"/>
<dbReference type="InterPro" id="IPR023213">
    <property type="entry name" value="CAT-like_dom_sf"/>
</dbReference>
<feature type="domain" description="Phthiocerol/phthiodiolone dimycocerosyl transferase C-terminal" evidence="13">
    <location>
        <begin position="199"/>
        <end position="389"/>
    </location>
</feature>
<dbReference type="Pfam" id="PF16911">
    <property type="entry name" value="PapA_C"/>
    <property type="match status" value="1"/>
</dbReference>
<protein>
    <recommendedName>
        <fullName evidence="6">Phthiocerol/phthiodiolone dimycocerosyl transferase</fullName>
        <ecNumber evidence="5">2.3.1.282</ecNumber>
    </recommendedName>
    <alternativeName>
        <fullName evidence="12">Acyltransferase PapA5</fullName>
    </alternativeName>
    <alternativeName>
        <fullName evidence="10">Phthiocerol/phthiodiolone O-acyltransferase</fullName>
    </alternativeName>
    <alternativeName>
        <fullName evidence="11">Polyketide synthase-associated protein A5</fullName>
    </alternativeName>
</protein>
<dbReference type="AlphaFoldDB" id="A0A1V2THB3"/>
<evidence type="ECO:0000259" key="13">
    <source>
        <dbReference type="Pfam" id="PF16911"/>
    </source>
</evidence>
<evidence type="ECO:0000256" key="7">
    <source>
        <dbReference type="ARBA" id="ARBA00022516"/>
    </source>
</evidence>
<keyword evidence="7" id="KW-0444">Lipid biosynthesis</keyword>
<evidence type="ECO:0000256" key="9">
    <source>
        <dbReference type="ARBA" id="ARBA00023315"/>
    </source>
</evidence>
<dbReference type="GO" id="GO:0016746">
    <property type="term" value="F:acyltransferase activity"/>
    <property type="evidence" value="ECO:0007669"/>
    <property type="project" value="UniProtKB-KW"/>
</dbReference>
<comment type="catalytic activity">
    <reaction evidence="2">
        <text>2 a mycocerosyl-[mycocerosic acid synthase] + a phenolphthiocerol = a dimycocerosyl phenolphthiocerol + 2 holo-[mycocerosic acid synthase].</text>
        <dbReference type="EC" id="2.3.1.282"/>
    </reaction>
</comment>
<accession>A0A1V2THB3</accession>
<comment type="similarity">
    <text evidence="4">Belongs to the acyltransferase PapA5 family.</text>
</comment>
<evidence type="ECO:0000256" key="8">
    <source>
        <dbReference type="ARBA" id="ARBA00022679"/>
    </source>
</evidence>